<keyword evidence="8 9" id="KW-0119">Carbohydrate metabolism</keyword>
<dbReference type="InterPro" id="IPR002139">
    <property type="entry name" value="Ribo/fructo_kinase"/>
</dbReference>
<evidence type="ECO:0000256" key="3">
    <source>
        <dbReference type="ARBA" id="ARBA00022741"/>
    </source>
</evidence>
<comment type="cofactor">
    <cofactor evidence="9">
        <name>Mg(2+)</name>
        <dbReference type="ChEBI" id="CHEBI:18420"/>
    </cofactor>
    <text evidence="9">Requires a divalent cation, most likely magnesium in vivo, as an electrophilic catalyst to aid phosphoryl group transfer. It is the chelate of the metal and the nucleotide that is the actual substrate.</text>
</comment>
<dbReference type="Gene3D" id="3.40.1190.20">
    <property type="match status" value="1"/>
</dbReference>
<organism evidence="11 12">
    <name type="scientific">Enterocloster alcoholdehydrogenati</name>
    <dbReference type="NCBI Taxonomy" id="2547410"/>
    <lineage>
        <taxon>Bacteria</taxon>
        <taxon>Bacillati</taxon>
        <taxon>Bacillota</taxon>
        <taxon>Clostridia</taxon>
        <taxon>Lachnospirales</taxon>
        <taxon>Lachnospiraceae</taxon>
        <taxon>Enterocloster</taxon>
    </lineage>
</organism>
<name>A0ABQ0ATF2_9FIRM</name>
<dbReference type="InterPro" id="IPR029056">
    <property type="entry name" value="Ribokinase-like"/>
</dbReference>
<dbReference type="InterPro" id="IPR011877">
    <property type="entry name" value="Ribokinase"/>
</dbReference>
<comment type="similarity">
    <text evidence="9">Belongs to the carbohydrate kinase PfkB family. Ribokinase subfamily.</text>
</comment>
<feature type="active site" description="Proton acceptor" evidence="9">
    <location>
        <position position="245"/>
    </location>
</feature>
<dbReference type="RefSeq" id="WP_176255166.1">
    <property type="nucleotide sequence ID" value="NZ_BAABXL010000001.1"/>
</dbReference>
<feature type="binding site" evidence="9">
    <location>
        <position position="136"/>
    </location>
    <ligand>
        <name>substrate</name>
    </ligand>
</feature>
<feature type="binding site" evidence="9">
    <location>
        <position position="280"/>
    </location>
    <ligand>
        <name>K(+)</name>
        <dbReference type="ChEBI" id="CHEBI:29103"/>
    </ligand>
</feature>
<keyword evidence="9" id="KW-0963">Cytoplasm</keyword>
<dbReference type="CDD" id="cd01174">
    <property type="entry name" value="ribokinase"/>
    <property type="match status" value="1"/>
</dbReference>
<keyword evidence="12" id="KW-1185">Reference proteome</keyword>
<evidence type="ECO:0000256" key="7">
    <source>
        <dbReference type="ARBA" id="ARBA00022958"/>
    </source>
</evidence>
<feature type="binding site" evidence="9">
    <location>
        <begin position="38"/>
        <end position="42"/>
    </location>
    <ligand>
        <name>substrate</name>
    </ligand>
</feature>
<keyword evidence="2 9" id="KW-0479">Metal-binding</keyword>
<dbReference type="InterPro" id="IPR011611">
    <property type="entry name" value="PfkB_dom"/>
</dbReference>
<feature type="binding site" evidence="9">
    <location>
        <begin position="213"/>
        <end position="218"/>
    </location>
    <ligand>
        <name>ATP</name>
        <dbReference type="ChEBI" id="CHEBI:30616"/>
    </ligand>
</feature>
<dbReference type="PRINTS" id="PR00990">
    <property type="entry name" value="RIBOKINASE"/>
</dbReference>
<feature type="binding site" evidence="9">
    <location>
        <begin position="10"/>
        <end position="12"/>
    </location>
    <ligand>
        <name>substrate</name>
    </ligand>
</feature>
<sequence>MRVLNIGSLNIDRTYTVRRFVRPKETIRALKYEEFCGGKGLNQSIALAKAGVETYHAGAVGCDGETLVDMLTDSGVHTEYIEHLEGPSGHAVIQVNEEGQNNIIIVGGANEKVSREYIYQILQKFEPGDMVLLQNEVPNIGFAMEEAKKRKMLVAFNPSPINEAIDQCDLGLVDYFILNEVEGGALAGESMDDIEGIQIKLTEMYPDASFVLTLGEKGAVFFNKKEVHRQNGFQVETVDTTGAGDTFCGYFLAGVATGNTYGECLRVACSAGALAVGKKGAAAGIPEKTEVFEFLGSK</sequence>
<feature type="binding site" evidence="9">
    <location>
        <position position="278"/>
    </location>
    <ligand>
        <name>K(+)</name>
        <dbReference type="ChEBI" id="CHEBI:29103"/>
    </ligand>
</feature>
<evidence type="ECO:0000256" key="4">
    <source>
        <dbReference type="ARBA" id="ARBA00022777"/>
    </source>
</evidence>
<evidence type="ECO:0000256" key="5">
    <source>
        <dbReference type="ARBA" id="ARBA00022840"/>
    </source>
</evidence>
<keyword evidence="4 9" id="KW-0418">Kinase</keyword>
<feature type="binding site" evidence="9">
    <location>
        <position position="245"/>
    </location>
    <ligand>
        <name>substrate</name>
    </ligand>
</feature>
<evidence type="ECO:0000256" key="8">
    <source>
        <dbReference type="ARBA" id="ARBA00023277"/>
    </source>
</evidence>
<keyword evidence="6 9" id="KW-0460">Magnesium</keyword>
<protein>
    <recommendedName>
        <fullName evidence="9">Ribokinase</fullName>
        <shortName evidence="9">RK</shortName>
        <ecNumber evidence="9">2.7.1.15</ecNumber>
    </recommendedName>
</protein>
<feature type="binding site" evidence="9">
    <location>
        <position position="239"/>
    </location>
    <ligand>
        <name>K(+)</name>
        <dbReference type="ChEBI" id="CHEBI:29103"/>
    </ligand>
</feature>
<evidence type="ECO:0000256" key="6">
    <source>
        <dbReference type="ARBA" id="ARBA00022842"/>
    </source>
</evidence>
<keyword evidence="1 9" id="KW-0808">Transferase</keyword>
<dbReference type="SUPFAM" id="SSF53613">
    <property type="entry name" value="Ribokinase-like"/>
    <property type="match status" value="1"/>
</dbReference>
<dbReference type="HAMAP" id="MF_01987">
    <property type="entry name" value="Ribokinase"/>
    <property type="match status" value="1"/>
</dbReference>
<comment type="caution">
    <text evidence="11">The sequence shown here is derived from an EMBL/GenBank/DDBJ whole genome shotgun (WGS) entry which is preliminary data.</text>
</comment>
<dbReference type="PANTHER" id="PTHR10584">
    <property type="entry name" value="SUGAR KINASE"/>
    <property type="match status" value="1"/>
</dbReference>
<keyword evidence="5 9" id="KW-0067">ATP-binding</keyword>
<proteinExistence type="inferred from homology"/>
<feature type="binding site" evidence="9">
    <location>
        <begin position="244"/>
        <end position="245"/>
    </location>
    <ligand>
        <name>ATP</name>
        <dbReference type="ChEBI" id="CHEBI:30616"/>
    </ligand>
</feature>
<comment type="activity regulation">
    <text evidence="9">Activated by a monovalent cation that binds near, but not in, the active site. The most likely occupant of the site in vivo is potassium. Ion binding induces a conformational change that may alter substrate affinity.</text>
</comment>
<feature type="binding site" evidence="9">
    <location>
        <position position="275"/>
    </location>
    <ligand>
        <name>K(+)</name>
        <dbReference type="ChEBI" id="CHEBI:29103"/>
    </ligand>
</feature>
<reference evidence="11 12" key="1">
    <citation type="submission" date="2024-04" db="EMBL/GenBank/DDBJ databases">
        <title>Defined microbial consortia suppress multidrug-resistant proinflammatory Enterobacteriaceae via ecological control.</title>
        <authorList>
            <person name="Furuichi M."/>
            <person name="Kawaguchi T."/>
            <person name="Pust M."/>
            <person name="Yasuma K."/>
            <person name="Plichta D."/>
            <person name="Hasegawa N."/>
            <person name="Ohya T."/>
            <person name="Bhattarai S."/>
            <person name="Sasajima S."/>
            <person name="Aoto Y."/>
            <person name="Tuganbaev T."/>
            <person name="Yaginuma M."/>
            <person name="Ueda M."/>
            <person name="Okahashi N."/>
            <person name="Amafuji K."/>
            <person name="Kiridooshi Y."/>
            <person name="Sugita K."/>
            <person name="Strazar M."/>
            <person name="Skelly A."/>
            <person name="Suda W."/>
            <person name="Hattori M."/>
            <person name="Nakamoto N."/>
            <person name="Caballero S."/>
            <person name="Norman J."/>
            <person name="Olle B."/>
            <person name="Tanoue T."/>
            <person name="Arita M."/>
            <person name="Bucci V."/>
            <person name="Atarashi K."/>
            <person name="Xavier R."/>
            <person name="Honda K."/>
        </authorList>
    </citation>
    <scope>NUCLEOTIDE SEQUENCE [LARGE SCALE GENOMIC DNA]</scope>
    <source>
        <strain evidence="12">f13</strain>
    </source>
</reference>
<dbReference type="EC" id="2.7.1.15" evidence="9"/>
<keyword evidence="3 9" id="KW-0547">Nucleotide-binding</keyword>
<comment type="catalytic activity">
    <reaction evidence="9">
        <text>D-ribose + ATP = D-ribose 5-phosphate + ADP + H(+)</text>
        <dbReference type="Rhea" id="RHEA:13697"/>
        <dbReference type="ChEBI" id="CHEBI:15378"/>
        <dbReference type="ChEBI" id="CHEBI:30616"/>
        <dbReference type="ChEBI" id="CHEBI:47013"/>
        <dbReference type="ChEBI" id="CHEBI:78346"/>
        <dbReference type="ChEBI" id="CHEBI:456216"/>
        <dbReference type="EC" id="2.7.1.15"/>
    </reaction>
</comment>
<dbReference type="PANTHER" id="PTHR10584:SF166">
    <property type="entry name" value="RIBOKINASE"/>
    <property type="match status" value="1"/>
</dbReference>
<dbReference type="Proteomes" id="UP001600894">
    <property type="component" value="Unassembled WGS sequence"/>
</dbReference>
<dbReference type="EMBL" id="BAABXL010000001">
    <property type="protein sequence ID" value="GAA6267310.1"/>
    <property type="molecule type" value="Genomic_DNA"/>
</dbReference>
<evidence type="ECO:0000256" key="2">
    <source>
        <dbReference type="ARBA" id="ARBA00022723"/>
    </source>
</evidence>
<comment type="subunit">
    <text evidence="9">Homodimer.</text>
</comment>
<feature type="domain" description="Carbohydrate kinase PfkB" evidence="10">
    <location>
        <begin position="3"/>
        <end position="287"/>
    </location>
</feature>
<comment type="function">
    <text evidence="9">Catalyzes the phosphorylation of ribose at O-5 in a reaction requiring ATP and magnesium. The resulting D-ribose-5-phosphate can then be used either for sythesis of nucleotides, histidine, and tryptophan, or as a component of the pentose phosphate pathway.</text>
</comment>
<dbReference type="Pfam" id="PF00294">
    <property type="entry name" value="PfkB"/>
    <property type="match status" value="1"/>
</dbReference>
<evidence type="ECO:0000313" key="12">
    <source>
        <dbReference type="Proteomes" id="UP001600894"/>
    </source>
</evidence>
<feature type="binding site" evidence="9">
    <location>
        <position position="241"/>
    </location>
    <ligand>
        <name>K(+)</name>
        <dbReference type="ChEBI" id="CHEBI:29103"/>
    </ligand>
</feature>
<evidence type="ECO:0000259" key="10">
    <source>
        <dbReference type="Pfam" id="PF00294"/>
    </source>
</evidence>
<gene>
    <name evidence="9" type="primary">rbsK</name>
    <name evidence="11" type="ORF">F130042H8_03700</name>
</gene>
<feature type="binding site" evidence="9">
    <location>
        <position position="179"/>
    </location>
    <ligand>
        <name>ATP</name>
        <dbReference type="ChEBI" id="CHEBI:30616"/>
    </ligand>
</feature>
<accession>A0ABQ0ATF2</accession>
<evidence type="ECO:0000256" key="9">
    <source>
        <dbReference type="HAMAP-Rule" id="MF_01987"/>
    </source>
</evidence>
<keyword evidence="7 9" id="KW-0630">Potassium</keyword>
<comment type="caution">
    <text evidence="9">Lacks conserved residue(s) required for the propagation of feature annotation.</text>
</comment>
<evidence type="ECO:0000256" key="1">
    <source>
        <dbReference type="ARBA" id="ARBA00022679"/>
    </source>
</evidence>
<evidence type="ECO:0000313" key="11">
    <source>
        <dbReference type="EMBL" id="GAA6267310.1"/>
    </source>
</evidence>
<comment type="subcellular location">
    <subcellularLocation>
        <location evidence="9">Cytoplasm</location>
    </subcellularLocation>
</comment>
<comment type="pathway">
    <text evidence="9">Carbohydrate metabolism; D-ribose degradation; D-ribose 5-phosphate from beta-D-ribopyranose: step 2/2.</text>
</comment>